<evidence type="ECO:0000256" key="1">
    <source>
        <dbReference type="SAM" id="MobiDB-lite"/>
    </source>
</evidence>
<evidence type="ECO:0000313" key="3">
    <source>
        <dbReference type="Proteomes" id="UP000051845"/>
    </source>
</evidence>
<dbReference type="RefSeq" id="WP_054758628.1">
    <property type="nucleotide sequence ID" value="NZ_AYYR01000013.1"/>
</dbReference>
<reference evidence="2 3" key="1">
    <citation type="journal article" date="2015" name="Genome Announc.">
        <title>Expanding the biotechnology potential of lactobacilli through comparative genomics of 213 strains and associated genera.</title>
        <authorList>
            <person name="Sun Z."/>
            <person name="Harris H.M."/>
            <person name="McCann A."/>
            <person name="Guo C."/>
            <person name="Argimon S."/>
            <person name="Zhang W."/>
            <person name="Yang X."/>
            <person name="Jeffery I.B."/>
            <person name="Cooney J.C."/>
            <person name="Kagawa T.F."/>
            <person name="Liu W."/>
            <person name="Song Y."/>
            <person name="Salvetti E."/>
            <person name="Wrobel A."/>
            <person name="Rasinkangas P."/>
            <person name="Parkhill J."/>
            <person name="Rea M.C."/>
            <person name="O'Sullivan O."/>
            <person name="Ritari J."/>
            <person name="Douillard F.P."/>
            <person name="Paul Ross R."/>
            <person name="Yang R."/>
            <person name="Briner A.E."/>
            <person name="Felis G.E."/>
            <person name="de Vos W.M."/>
            <person name="Barrangou R."/>
            <person name="Klaenhammer T.R."/>
            <person name="Caufield P.W."/>
            <person name="Cui Y."/>
            <person name="Zhang H."/>
            <person name="O'Toole P.W."/>
        </authorList>
    </citation>
    <scope>NUCLEOTIDE SEQUENCE [LARGE SCALE GENOMIC DNA]</scope>
    <source>
        <strain evidence="2 3">DSM 20515</strain>
    </source>
</reference>
<dbReference type="AlphaFoldDB" id="A0A0R2BNY3"/>
<feature type="region of interest" description="Disordered" evidence="1">
    <location>
        <begin position="65"/>
        <end position="87"/>
    </location>
</feature>
<proteinExistence type="predicted"/>
<dbReference type="Proteomes" id="UP000051845">
    <property type="component" value="Unassembled WGS sequence"/>
</dbReference>
<sequence>MTEKHYRLKTTKADGTPTTNAKIAKQLKETNDKIASGLFGANQKISDGVVGAYKKVENAFTDKFLEEVPDDRDDSDTTAAETKDSES</sequence>
<name>A0A0R2BNY3_SECCO</name>
<gene>
    <name evidence="2" type="ORF">FC82_GL000456</name>
</gene>
<comment type="caution">
    <text evidence="2">The sequence shown here is derived from an EMBL/GenBank/DDBJ whole genome shotgun (WGS) entry which is preliminary data.</text>
</comment>
<protein>
    <submittedName>
        <fullName evidence="2">Uncharacterized protein</fullName>
    </submittedName>
</protein>
<dbReference type="PATRIC" id="fig|1423733.4.peg.479"/>
<organism evidence="2 3">
    <name type="scientific">Secundilactobacillus collinoides DSM 20515 = JCM 1123</name>
    <dbReference type="NCBI Taxonomy" id="1423733"/>
    <lineage>
        <taxon>Bacteria</taxon>
        <taxon>Bacillati</taxon>
        <taxon>Bacillota</taxon>
        <taxon>Bacilli</taxon>
        <taxon>Lactobacillales</taxon>
        <taxon>Lactobacillaceae</taxon>
        <taxon>Secundilactobacillus</taxon>
    </lineage>
</organism>
<feature type="compositionally biased region" description="Acidic residues" evidence="1">
    <location>
        <begin position="67"/>
        <end position="76"/>
    </location>
</feature>
<evidence type="ECO:0000313" key="2">
    <source>
        <dbReference type="EMBL" id="KRM77212.1"/>
    </source>
</evidence>
<dbReference type="EMBL" id="AYYR01000013">
    <property type="protein sequence ID" value="KRM77212.1"/>
    <property type="molecule type" value="Genomic_DNA"/>
</dbReference>
<accession>A0A0R2BNY3</accession>